<keyword evidence="8" id="KW-1185">Reference proteome</keyword>
<dbReference type="Pfam" id="PF01979">
    <property type="entry name" value="Amidohydro_1"/>
    <property type="match status" value="1"/>
</dbReference>
<dbReference type="InterPro" id="IPR011059">
    <property type="entry name" value="Metal-dep_hydrolase_composite"/>
</dbReference>
<dbReference type="RefSeq" id="WP_188666158.1">
    <property type="nucleotide sequence ID" value="NZ_BMJI01000002.1"/>
</dbReference>
<feature type="domain" description="Amidohydrolase-related" evidence="6">
    <location>
        <begin position="61"/>
        <end position="384"/>
    </location>
</feature>
<evidence type="ECO:0000259" key="6">
    <source>
        <dbReference type="Pfam" id="PF01979"/>
    </source>
</evidence>
<proteinExistence type="inferred from homology"/>
<keyword evidence="2" id="KW-0479">Metal-binding</keyword>
<dbReference type="Proteomes" id="UP000597761">
    <property type="component" value="Unassembled WGS sequence"/>
</dbReference>
<comment type="caution">
    <text evidence="7">The sequence shown here is derived from an EMBL/GenBank/DDBJ whole genome shotgun (WGS) entry which is preliminary data.</text>
</comment>
<evidence type="ECO:0000313" key="7">
    <source>
        <dbReference type="EMBL" id="GGC82133.1"/>
    </source>
</evidence>
<sequence length="384" mass="38277">MTTPPPGDSVVLAAARVVTDAGVLAPGWVRVEEGLIAGVGEGTAPRAATGADAVDLGDATLAPGFVDLHQHGGGGAAYTDGPDAARTAIAAHRRCGTTSMVASLVADTVDRLEAQVRALAPLVETGDLLGVHLEGPWLSPAHRGAHDPARLIAPTADDVRRLLAAAPGTVRMATIAPELDGALDAVAALSAAGVLAAVGHTDATLDQGRAAVAAGARVGTHLFNAERPLHHREPGVILALLEAPEVVVELIADGVHVHPAMVRHAAASAAGGFALVTDAMAAAGAPDGAYRLGPLQVEVAGGVARVAGTDTIAGSTLTLDRAVAFAVREAGLAVDTAIRAASTTPADVLGRTDIGRLAPGARADAVVLDAALTVTRVMRAGAWV</sequence>
<evidence type="ECO:0000313" key="8">
    <source>
        <dbReference type="Proteomes" id="UP000597761"/>
    </source>
</evidence>
<dbReference type="SUPFAM" id="SSF51556">
    <property type="entry name" value="Metallo-dependent hydrolases"/>
    <property type="match status" value="1"/>
</dbReference>
<evidence type="ECO:0000256" key="3">
    <source>
        <dbReference type="ARBA" id="ARBA00022801"/>
    </source>
</evidence>
<dbReference type="PANTHER" id="PTHR11113">
    <property type="entry name" value="N-ACETYLGLUCOSAMINE-6-PHOSPHATE DEACETYLASE"/>
    <property type="match status" value="1"/>
</dbReference>
<evidence type="ECO:0000256" key="1">
    <source>
        <dbReference type="ARBA" id="ARBA00010716"/>
    </source>
</evidence>
<dbReference type="Gene3D" id="3.20.20.140">
    <property type="entry name" value="Metal-dependent hydrolases"/>
    <property type="match status" value="1"/>
</dbReference>
<protein>
    <submittedName>
        <fullName evidence="7">N-acetylglucosamine-6-phosphate deacetylase</fullName>
    </submittedName>
</protein>
<reference evidence="8" key="1">
    <citation type="journal article" date="2019" name="Int. J. Syst. Evol. Microbiol.">
        <title>The Global Catalogue of Microorganisms (GCM) 10K type strain sequencing project: providing services to taxonomists for standard genome sequencing and annotation.</title>
        <authorList>
            <consortium name="The Broad Institute Genomics Platform"/>
            <consortium name="The Broad Institute Genome Sequencing Center for Infectious Disease"/>
            <person name="Wu L."/>
            <person name="Ma J."/>
        </authorList>
    </citation>
    <scope>NUCLEOTIDE SEQUENCE [LARGE SCALE GENOMIC DNA]</scope>
    <source>
        <strain evidence="8">CGMCC 1.15480</strain>
    </source>
</reference>
<comment type="similarity">
    <text evidence="1 5">Belongs to the metallo-dependent hydrolases superfamily. NagA family.</text>
</comment>
<organism evidence="7 8">
    <name type="scientific">Tersicoccus solisilvae</name>
    <dbReference type="NCBI Taxonomy" id="1882339"/>
    <lineage>
        <taxon>Bacteria</taxon>
        <taxon>Bacillati</taxon>
        <taxon>Actinomycetota</taxon>
        <taxon>Actinomycetes</taxon>
        <taxon>Micrococcales</taxon>
        <taxon>Micrococcaceae</taxon>
        <taxon>Tersicoccus</taxon>
    </lineage>
</organism>
<keyword evidence="4 5" id="KW-0119">Carbohydrate metabolism</keyword>
<evidence type="ECO:0000256" key="5">
    <source>
        <dbReference type="PIRNR" id="PIRNR038994"/>
    </source>
</evidence>
<accession>A0ABQ1NT58</accession>
<dbReference type="Gene3D" id="2.30.40.10">
    <property type="entry name" value="Urease, subunit C, domain 1"/>
    <property type="match status" value="1"/>
</dbReference>
<evidence type="ECO:0000256" key="2">
    <source>
        <dbReference type="ARBA" id="ARBA00022723"/>
    </source>
</evidence>
<evidence type="ECO:0000256" key="4">
    <source>
        <dbReference type="ARBA" id="ARBA00023277"/>
    </source>
</evidence>
<gene>
    <name evidence="7" type="primary">nagA</name>
    <name evidence="7" type="ORF">GCM10011512_06070</name>
</gene>
<dbReference type="InterPro" id="IPR032466">
    <property type="entry name" value="Metal_Hydrolase"/>
</dbReference>
<dbReference type="PANTHER" id="PTHR11113:SF14">
    <property type="entry name" value="N-ACETYLGLUCOSAMINE-6-PHOSPHATE DEACETYLASE"/>
    <property type="match status" value="1"/>
</dbReference>
<dbReference type="PIRSF" id="PIRSF038994">
    <property type="entry name" value="NagA"/>
    <property type="match status" value="1"/>
</dbReference>
<dbReference type="InterPro" id="IPR003764">
    <property type="entry name" value="GlcNAc_6-P_deAcase"/>
</dbReference>
<dbReference type="SUPFAM" id="SSF51338">
    <property type="entry name" value="Composite domain of metallo-dependent hydrolases"/>
    <property type="match status" value="1"/>
</dbReference>
<name>A0ABQ1NT58_9MICC</name>
<dbReference type="NCBIfam" id="TIGR00221">
    <property type="entry name" value="nagA"/>
    <property type="match status" value="1"/>
</dbReference>
<dbReference type="InterPro" id="IPR006680">
    <property type="entry name" value="Amidohydro-rel"/>
</dbReference>
<keyword evidence="3 5" id="KW-0378">Hydrolase</keyword>
<dbReference type="EMBL" id="BMJI01000002">
    <property type="protein sequence ID" value="GGC82133.1"/>
    <property type="molecule type" value="Genomic_DNA"/>
</dbReference>
<dbReference type="CDD" id="cd00854">
    <property type="entry name" value="NagA"/>
    <property type="match status" value="1"/>
</dbReference>